<comment type="caution">
    <text evidence="1">The sequence shown here is derived from an EMBL/GenBank/DDBJ whole genome shotgun (WGS) entry which is preliminary data.</text>
</comment>
<name>A0A840YC07_9SPHN</name>
<sequence>MTAIFTFVGGDVAFVASDTKREVHGYATVAPKAVRWSENIVIPQTGFGEGLKRLIGELMSWQHRHPSMLTSVGIAHAFGQVADARLQAEIDRLARQANADKVDGTLIVTEASRSGSAAQIMTLDWRSKAVTPQPAPVYADGTAQPDFLAIAKTEFAARNVGAGSFDLAAWGMACIEKAQASSAGAAVNWPVDLTICRTDGGLPISLTQRVGSPSAPTHPLFVI</sequence>
<dbReference type="AlphaFoldDB" id="A0A840YC07"/>
<dbReference type="Proteomes" id="UP000527143">
    <property type="component" value="Unassembled WGS sequence"/>
</dbReference>
<proteinExistence type="predicted"/>
<evidence type="ECO:0000313" key="2">
    <source>
        <dbReference type="Proteomes" id="UP000527143"/>
    </source>
</evidence>
<reference evidence="1 2" key="1">
    <citation type="submission" date="2020-08" db="EMBL/GenBank/DDBJ databases">
        <title>Genomic Encyclopedia of Type Strains, Phase IV (KMG-IV): sequencing the most valuable type-strain genomes for metagenomic binning, comparative biology and taxonomic classification.</title>
        <authorList>
            <person name="Goeker M."/>
        </authorList>
    </citation>
    <scope>NUCLEOTIDE SEQUENCE [LARGE SCALE GENOMIC DNA]</scope>
    <source>
        <strain evidence="1 2">DSM 26736</strain>
    </source>
</reference>
<gene>
    <name evidence="1" type="ORF">FHT02_002127</name>
</gene>
<evidence type="ECO:0000313" key="1">
    <source>
        <dbReference type="EMBL" id="MBB5710887.1"/>
    </source>
</evidence>
<accession>A0A840YC07</accession>
<dbReference type="RefSeq" id="WP_184087232.1">
    <property type="nucleotide sequence ID" value="NZ_JACIJF010000005.1"/>
</dbReference>
<organism evidence="1 2">
    <name type="scientific">Sphingomonas xinjiangensis</name>
    <dbReference type="NCBI Taxonomy" id="643568"/>
    <lineage>
        <taxon>Bacteria</taxon>
        <taxon>Pseudomonadati</taxon>
        <taxon>Pseudomonadota</taxon>
        <taxon>Alphaproteobacteria</taxon>
        <taxon>Sphingomonadales</taxon>
        <taxon>Sphingomonadaceae</taxon>
        <taxon>Sphingomonas</taxon>
    </lineage>
</organism>
<keyword evidence="2" id="KW-1185">Reference proteome</keyword>
<protein>
    <submittedName>
        <fullName evidence="1">Uncharacterized protein</fullName>
    </submittedName>
</protein>
<dbReference type="EMBL" id="JACIJF010000005">
    <property type="protein sequence ID" value="MBB5710887.1"/>
    <property type="molecule type" value="Genomic_DNA"/>
</dbReference>